<protein>
    <submittedName>
        <fullName evidence="1">Uncharacterized protein</fullName>
    </submittedName>
</protein>
<keyword evidence="2" id="KW-1185">Reference proteome</keyword>
<dbReference type="EMBL" id="QJNS01000146">
    <property type="protein sequence ID" value="RYO85042.1"/>
    <property type="molecule type" value="Genomic_DNA"/>
</dbReference>
<proteinExistence type="predicted"/>
<evidence type="ECO:0000313" key="2">
    <source>
        <dbReference type="Proteomes" id="UP000294003"/>
    </source>
</evidence>
<evidence type="ECO:0000313" key="1">
    <source>
        <dbReference type="EMBL" id="RYO85042.1"/>
    </source>
</evidence>
<organism evidence="1 2">
    <name type="scientific">Monosporascus cannonballus</name>
    <dbReference type="NCBI Taxonomy" id="155416"/>
    <lineage>
        <taxon>Eukaryota</taxon>
        <taxon>Fungi</taxon>
        <taxon>Dikarya</taxon>
        <taxon>Ascomycota</taxon>
        <taxon>Pezizomycotina</taxon>
        <taxon>Sordariomycetes</taxon>
        <taxon>Xylariomycetidae</taxon>
        <taxon>Xylariales</taxon>
        <taxon>Xylariales incertae sedis</taxon>
        <taxon>Monosporascus</taxon>
    </lineage>
</organism>
<reference evidence="1 2" key="1">
    <citation type="submission" date="2018-06" db="EMBL/GenBank/DDBJ databases">
        <title>Complete Genomes of Monosporascus.</title>
        <authorList>
            <person name="Robinson A.J."/>
            <person name="Natvig D.O."/>
        </authorList>
    </citation>
    <scope>NUCLEOTIDE SEQUENCE [LARGE SCALE GENOMIC DNA]</scope>
    <source>
        <strain evidence="1 2">CBS 609.92</strain>
    </source>
</reference>
<sequence length="353" mass="38777">MVNADERKEQDPFAEWNMRMPLIEDHADEAGFRIKNHPNGEKHRVHLTGYDRPGAMAVRGRLFHVVHGILGNGSSTPATLIVFEWLFVPGKLGRRFREVEIDVTFAPHGRRPGTMPDDDLSEYTPQVRAVAPDVPVKSYISGRGVTSEMTITGALRAGYEPFVAFTPEASRKKTETTERTDYRFAAGYPAFVNKMWGEPNSVHWTLQENAPQESGTPHLVRTAVLLQRTAGDGGSFSATIETSAHVSVLADAAEKLRKAVGSIPKDDPVYFDPRPIPGVAHGAAVLYGTRDGLSNQQSPCDKDNLGAVDLTQFLVVDDDEQWRVGQKGASNADDTQPATDVVEEVDLNFELSL</sequence>
<dbReference type="Proteomes" id="UP000294003">
    <property type="component" value="Unassembled WGS sequence"/>
</dbReference>
<gene>
    <name evidence="1" type="ORF">DL762_005383</name>
</gene>
<accession>A0ABY0H539</accession>
<name>A0ABY0H539_9PEZI</name>
<comment type="caution">
    <text evidence="1">The sequence shown here is derived from an EMBL/GenBank/DDBJ whole genome shotgun (WGS) entry which is preliminary data.</text>
</comment>